<reference evidence="1" key="1">
    <citation type="submission" date="2021-01" db="EMBL/GenBank/DDBJ databases">
        <authorList>
            <person name="Corre E."/>
            <person name="Pelletier E."/>
            <person name="Niang G."/>
            <person name="Scheremetjew M."/>
            <person name="Finn R."/>
            <person name="Kale V."/>
            <person name="Holt S."/>
            <person name="Cochrane G."/>
            <person name="Meng A."/>
            <person name="Brown T."/>
            <person name="Cohen L."/>
        </authorList>
    </citation>
    <scope>NUCLEOTIDE SEQUENCE</scope>
    <source>
        <strain evidence="1">CCMP1594</strain>
    </source>
</reference>
<gene>
    <name evidence="1" type="ORF">EGYM00163_LOCUS12415</name>
</gene>
<dbReference type="AlphaFoldDB" id="A0A7S4CMU9"/>
<evidence type="ECO:0000313" key="1">
    <source>
        <dbReference type="EMBL" id="CAE0801294.1"/>
    </source>
</evidence>
<sequence length="110" mass="12507">MRLEVQKTAVVDVEGEWSDPLHVQAVPWSQTVVADCDYLLCRCWWVPRALCPRNASKHLFADAESSESKHFKRGSHYGFSCIIGASWLCNRVLSLYVSLCGVMWVAFVEE</sequence>
<accession>A0A7S4CMU9</accession>
<name>A0A7S4CMU9_9EUGL</name>
<protein>
    <submittedName>
        <fullName evidence="1">Uncharacterized protein</fullName>
    </submittedName>
</protein>
<proteinExistence type="predicted"/>
<dbReference type="EMBL" id="HBJA01036645">
    <property type="protein sequence ID" value="CAE0801294.1"/>
    <property type="molecule type" value="Transcribed_RNA"/>
</dbReference>
<organism evidence="1">
    <name type="scientific">Eutreptiella gymnastica</name>
    <dbReference type="NCBI Taxonomy" id="73025"/>
    <lineage>
        <taxon>Eukaryota</taxon>
        <taxon>Discoba</taxon>
        <taxon>Euglenozoa</taxon>
        <taxon>Euglenida</taxon>
        <taxon>Spirocuta</taxon>
        <taxon>Euglenophyceae</taxon>
        <taxon>Eutreptiales</taxon>
        <taxon>Eutreptiaceae</taxon>
        <taxon>Eutreptiella</taxon>
    </lineage>
</organism>